<accession>A0ABN2Q6F1</accession>
<comment type="caution">
    <text evidence="1">The sequence shown here is derived from an EMBL/GenBank/DDBJ whole genome shotgun (WGS) entry which is preliminary data.</text>
</comment>
<dbReference type="Proteomes" id="UP001500571">
    <property type="component" value="Unassembled WGS sequence"/>
</dbReference>
<dbReference type="InterPro" id="IPR009218">
    <property type="entry name" value="HD_phosphohydro"/>
</dbReference>
<evidence type="ECO:0000313" key="1">
    <source>
        <dbReference type="EMBL" id="GAA1945189.1"/>
    </source>
</evidence>
<dbReference type="Gene3D" id="1.10.3210.10">
    <property type="entry name" value="Hypothetical protein af1432"/>
    <property type="match status" value="1"/>
</dbReference>
<protein>
    <recommendedName>
        <fullName evidence="3">Metal-dependent phosphohydrolase</fullName>
    </recommendedName>
</protein>
<keyword evidence="2" id="KW-1185">Reference proteome</keyword>
<gene>
    <name evidence="1" type="ORF">GCM10009798_00130</name>
</gene>
<sequence>MTHVELPQHWPLPDAIALRDELQAAYDEPGRRYHGSRHLAEVLARLEELREAGTRFEELPVTLAAWFHDSVYDGERDAEERSAVWAEDALDGRVEPPVVAEVARLVRLTETHRPEDADANGCALSDADLAILATGPERYAEYRAAVRDEYAHLDAEDFRKGRAQVLRHLLEKDTIFHTAYARDAWEAVAHANLEAELLELAEGQQ</sequence>
<dbReference type="SUPFAM" id="SSF109604">
    <property type="entry name" value="HD-domain/PDEase-like"/>
    <property type="match status" value="1"/>
</dbReference>
<dbReference type="EMBL" id="BAAAPB010000001">
    <property type="protein sequence ID" value="GAA1945189.1"/>
    <property type="molecule type" value="Genomic_DNA"/>
</dbReference>
<dbReference type="PANTHER" id="PTHR21174">
    <property type="match status" value="1"/>
</dbReference>
<organism evidence="1 2">
    <name type="scientific">Nocardioides panacihumi</name>
    <dbReference type="NCBI Taxonomy" id="400774"/>
    <lineage>
        <taxon>Bacteria</taxon>
        <taxon>Bacillati</taxon>
        <taxon>Actinomycetota</taxon>
        <taxon>Actinomycetes</taxon>
        <taxon>Propionibacteriales</taxon>
        <taxon>Nocardioidaceae</taxon>
        <taxon>Nocardioides</taxon>
    </lineage>
</organism>
<proteinExistence type="predicted"/>
<reference evidence="1 2" key="1">
    <citation type="journal article" date="2019" name="Int. J. Syst. Evol. Microbiol.">
        <title>The Global Catalogue of Microorganisms (GCM) 10K type strain sequencing project: providing services to taxonomists for standard genome sequencing and annotation.</title>
        <authorList>
            <consortium name="The Broad Institute Genomics Platform"/>
            <consortium name="The Broad Institute Genome Sequencing Center for Infectious Disease"/>
            <person name="Wu L."/>
            <person name="Ma J."/>
        </authorList>
    </citation>
    <scope>NUCLEOTIDE SEQUENCE [LARGE SCALE GENOMIC DNA]</scope>
    <source>
        <strain evidence="1 2">JCM 15309</strain>
    </source>
</reference>
<name>A0ABN2Q6F1_9ACTN</name>
<dbReference type="PANTHER" id="PTHR21174:SF0">
    <property type="entry name" value="HD PHOSPHOHYDROLASE FAMILY PROTEIN-RELATED"/>
    <property type="match status" value="1"/>
</dbReference>
<evidence type="ECO:0000313" key="2">
    <source>
        <dbReference type="Proteomes" id="UP001500571"/>
    </source>
</evidence>
<dbReference type="RefSeq" id="WP_344041121.1">
    <property type="nucleotide sequence ID" value="NZ_BAAAPB010000001.1"/>
</dbReference>
<evidence type="ECO:0008006" key="3">
    <source>
        <dbReference type="Google" id="ProtNLM"/>
    </source>
</evidence>
<dbReference type="PIRSF" id="PIRSF035170">
    <property type="entry name" value="HD_phosphohydro"/>
    <property type="match status" value="1"/>
</dbReference>